<evidence type="ECO:0000256" key="2">
    <source>
        <dbReference type="ARBA" id="ARBA00022692"/>
    </source>
</evidence>
<protein>
    <submittedName>
        <fullName evidence="7">Yip1 domain-containing protein</fullName>
    </submittedName>
</protein>
<name>A0A1I2U6X8_9FIRM</name>
<evidence type="ECO:0000256" key="5">
    <source>
        <dbReference type="SAM" id="Phobius"/>
    </source>
</evidence>
<reference evidence="8" key="1">
    <citation type="submission" date="2016-10" db="EMBL/GenBank/DDBJ databases">
        <authorList>
            <person name="Varghese N."/>
            <person name="Submissions S."/>
        </authorList>
    </citation>
    <scope>NUCLEOTIDE SEQUENCE [LARGE SCALE GENOMIC DNA]</scope>
    <source>
        <strain evidence="8">DSM 17038</strain>
    </source>
</reference>
<feature type="transmembrane region" description="Helical" evidence="5">
    <location>
        <begin position="91"/>
        <end position="120"/>
    </location>
</feature>
<evidence type="ECO:0000256" key="4">
    <source>
        <dbReference type="ARBA" id="ARBA00023136"/>
    </source>
</evidence>
<keyword evidence="4 5" id="KW-0472">Membrane</keyword>
<keyword evidence="2 5" id="KW-0812">Transmembrane</keyword>
<comment type="subcellular location">
    <subcellularLocation>
        <location evidence="1">Membrane</location>
        <topology evidence="1">Multi-pass membrane protein</topology>
    </subcellularLocation>
</comment>
<evidence type="ECO:0000313" key="7">
    <source>
        <dbReference type="EMBL" id="SFG72773.1"/>
    </source>
</evidence>
<evidence type="ECO:0000259" key="6">
    <source>
        <dbReference type="Pfam" id="PF04893"/>
    </source>
</evidence>
<dbReference type="Pfam" id="PF04893">
    <property type="entry name" value="Yip1"/>
    <property type="match status" value="1"/>
</dbReference>
<evidence type="ECO:0000256" key="3">
    <source>
        <dbReference type="ARBA" id="ARBA00022989"/>
    </source>
</evidence>
<dbReference type="STRING" id="341036.SAMN05660649_02532"/>
<dbReference type="InterPro" id="IPR006977">
    <property type="entry name" value="Yip1_dom"/>
</dbReference>
<dbReference type="Proteomes" id="UP000199337">
    <property type="component" value="Unassembled WGS sequence"/>
</dbReference>
<feature type="transmembrane region" description="Helical" evidence="5">
    <location>
        <begin position="189"/>
        <end position="210"/>
    </location>
</feature>
<sequence>MVEMDTQNLTGDGIKEPGDKGNLNLWQKISGVLWGGPRETFEDIAARPGVAAIVILLTTVNFILALPLMFKMKEFTLWSIQSNPAAASTPAHTVSMAATVAMVGTLVGAVLGPLIIWLIMAGLLKLFNAFTGENAPFNTLFAVTVYAYLPVMLASVIRAMLIMISPIQNIPKISTGLSMLLPGDHTGRLYVLLSQIDPFTIWGLVLLAVGSSVAMKVPAVKTGIYVGVLWVIFVLIAALITPSPAVGM</sequence>
<gene>
    <name evidence="7" type="ORF">SAMN05660649_02532</name>
</gene>
<dbReference type="EMBL" id="FOOX01000008">
    <property type="protein sequence ID" value="SFG72773.1"/>
    <property type="molecule type" value="Genomic_DNA"/>
</dbReference>
<proteinExistence type="predicted"/>
<feature type="transmembrane region" description="Helical" evidence="5">
    <location>
        <begin position="50"/>
        <end position="70"/>
    </location>
</feature>
<feature type="transmembrane region" description="Helical" evidence="5">
    <location>
        <begin position="140"/>
        <end position="164"/>
    </location>
</feature>
<dbReference type="AlphaFoldDB" id="A0A1I2U6X8"/>
<evidence type="ECO:0000256" key="1">
    <source>
        <dbReference type="ARBA" id="ARBA00004141"/>
    </source>
</evidence>
<feature type="domain" description="Yip1" evidence="6">
    <location>
        <begin position="37"/>
        <end position="239"/>
    </location>
</feature>
<organism evidence="7 8">
    <name type="scientific">Desulfotruncus arcticus DSM 17038</name>
    <dbReference type="NCBI Taxonomy" id="1121424"/>
    <lineage>
        <taxon>Bacteria</taxon>
        <taxon>Bacillati</taxon>
        <taxon>Bacillota</taxon>
        <taxon>Clostridia</taxon>
        <taxon>Eubacteriales</taxon>
        <taxon>Desulfallaceae</taxon>
        <taxon>Desulfotruncus</taxon>
    </lineage>
</organism>
<keyword evidence="8" id="KW-1185">Reference proteome</keyword>
<evidence type="ECO:0000313" key="8">
    <source>
        <dbReference type="Proteomes" id="UP000199337"/>
    </source>
</evidence>
<accession>A0A1I2U6X8</accession>
<keyword evidence="3 5" id="KW-1133">Transmembrane helix</keyword>
<feature type="transmembrane region" description="Helical" evidence="5">
    <location>
        <begin position="222"/>
        <end position="241"/>
    </location>
</feature>
<dbReference type="GO" id="GO:0016020">
    <property type="term" value="C:membrane"/>
    <property type="evidence" value="ECO:0007669"/>
    <property type="project" value="UniProtKB-SubCell"/>
</dbReference>